<keyword evidence="2" id="KW-0653">Protein transport</keyword>
<proteinExistence type="predicted"/>
<dbReference type="Gene3D" id="1.25.40.10">
    <property type="entry name" value="Tetratricopeptide repeat domain"/>
    <property type="match status" value="1"/>
</dbReference>
<evidence type="ECO:0000313" key="6">
    <source>
        <dbReference type="EMBL" id="KAK4132107.1"/>
    </source>
</evidence>
<dbReference type="InterPro" id="IPR057780">
    <property type="entry name" value="Beta-prop_Vps41"/>
</dbReference>
<dbReference type="GO" id="GO:0034058">
    <property type="term" value="P:endosomal vesicle fusion"/>
    <property type="evidence" value="ECO:0007669"/>
    <property type="project" value="TreeGrafter"/>
</dbReference>
<dbReference type="GO" id="GO:0006623">
    <property type="term" value="P:protein targeting to vacuole"/>
    <property type="evidence" value="ECO:0007669"/>
    <property type="project" value="InterPro"/>
</dbReference>
<reference evidence="6" key="2">
    <citation type="submission" date="2023-05" db="EMBL/GenBank/DDBJ databases">
        <authorList>
            <consortium name="Lawrence Berkeley National Laboratory"/>
            <person name="Steindorff A."/>
            <person name="Hensen N."/>
            <person name="Bonometti L."/>
            <person name="Westerberg I."/>
            <person name="Brannstrom I.O."/>
            <person name="Guillou S."/>
            <person name="Cros-Aarteil S."/>
            <person name="Calhoun S."/>
            <person name="Haridas S."/>
            <person name="Kuo A."/>
            <person name="Mondo S."/>
            <person name="Pangilinan J."/>
            <person name="Riley R."/>
            <person name="Labutti K."/>
            <person name="Andreopoulos B."/>
            <person name="Lipzen A."/>
            <person name="Chen C."/>
            <person name="Yanf M."/>
            <person name="Daum C."/>
            <person name="Ng V."/>
            <person name="Clum A."/>
            <person name="Ohm R."/>
            <person name="Martin F."/>
            <person name="Silar P."/>
            <person name="Natvig D."/>
            <person name="Lalanne C."/>
            <person name="Gautier V."/>
            <person name="Ament-Velasquez S.L."/>
            <person name="Kruys A."/>
            <person name="Hutchinson M.I."/>
            <person name="Powell A.J."/>
            <person name="Barry K."/>
            <person name="Miller A.N."/>
            <person name="Grigoriev I.V."/>
            <person name="Debuchy R."/>
            <person name="Gladieux P."/>
            <person name="Thoren M.H."/>
            <person name="Johannesson H."/>
        </authorList>
    </citation>
    <scope>NUCLEOTIDE SEQUENCE</scope>
    <source>
        <strain evidence="6">CBS 123565</strain>
    </source>
</reference>
<dbReference type="Pfam" id="PF23411">
    <property type="entry name" value="Beta-prop_Vps41"/>
    <property type="match status" value="2"/>
</dbReference>
<dbReference type="GO" id="GO:0009267">
    <property type="term" value="P:cellular response to starvation"/>
    <property type="evidence" value="ECO:0007669"/>
    <property type="project" value="TreeGrafter"/>
</dbReference>
<dbReference type="GO" id="GO:0016236">
    <property type="term" value="P:macroautophagy"/>
    <property type="evidence" value="ECO:0007669"/>
    <property type="project" value="TreeGrafter"/>
</dbReference>
<dbReference type="GO" id="GO:0030897">
    <property type="term" value="C:HOPS complex"/>
    <property type="evidence" value="ECO:0007669"/>
    <property type="project" value="TreeGrafter"/>
</dbReference>
<accession>A0AAN6UFN0</accession>
<dbReference type="EMBL" id="MU853419">
    <property type="protein sequence ID" value="KAK4132107.1"/>
    <property type="molecule type" value="Genomic_DNA"/>
</dbReference>
<dbReference type="CDD" id="cd16448">
    <property type="entry name" value="RING-H2"/>
    <property type="match status" value="1"/>
</dbReference>
<dbReference type="InterPro" id="IPR036322">
    <property type="entry name" value="WD40_repeat_dom_sf"/>
</dbReference>
<feature type="region of interest" description="Disordered" evidence="4">
    <location>
        <begin position="164"/>
        <end position="207"/>
    </location>
</feature>
<dbReference type="SUPFAM" id="SSF50978">
    <property type="entry name" value="WD40 repeat-like"/>
    <property type="match status" value="1"/>
</dbReference>
<evidence type="ECO:0000259" key="5">
    <source>
        <dbReference type="Pfam" id="PF23411"/>
    </source>
</evidence>
<evidence type="ECO:0000256" key="1">
    <source>
        <dbReference type="ARBA" id="ARBA00022448"/>
    </source>
</evidence>
<feature type="repeat" description="CHCR" evidence="3">
    <location>
        <begin position="932"/>
        <end position="1092"/>
    </location>
</feature>
<feature type="domain" description="Vps41 beta-propeller" evidence="5">
    <location>
        <begin position="415"/>
        <end position="561"/>
    </location>
</feature>
<name>A0AAN6UFN0_9PEZI</name>
<evidence type="ECO:0000256" key="2">
    <source>
        <dbReference type="ARBA" id="ARBA00022927"/>
    </source>
</evidence>
<feature type="region of interest" description="Disordered" evidence="4">
    <location>
        <begin position="1"/>
        <end position="99"/>
    </location>
</feature>
<dbReference type="Proteomes" id="UP001304895">
    <property type="component" value="Unassembled WGS sequence"/>
</dbReference>
<evidence type="ECO:0000256" key="3">
    <source>
        <dbReference type="PROSITE-ProRule" id="PRU01006"/>
    </source>
</evidence>
<dbReference type="InterPro" id="IPR045111">
    <property type="entry name" value="Vps41/Vps8"/>
</dbReference>
<dbReference type="GO" id="GO:0005770">
    <property type="term" value="C:late endosome"/>
    <property type="evidence" value="ECO:0007669"/>
    <property type="project" value="TreeGrafter"/>
</dbReference>
<keyword evidence="7" id="KW-1185">Reference proteome</keyword>
<dbReference type="PANTHER" id="PTHR12616:SF1">
    <property type="entry name" value="VACUOLAR PROTEIN SORTING-ASSOCIATED PROTEIN 41 HOMOLOG"/>
    <property type="match status" value="1"/>
</dbReference>
<keyword evidence="1" id="KW-0813">Transport</keyword>
<evidence type="ECO:0000256" key="4">
    <source>
        <dbReference type="SAM" id="MobiDB-lite"/>
    </source>
</evidence>
<feature type="region of interest" description="Disordered" evidence="4">
    <location>
        <begin position="600"/>
        <end position="626"/>
    </location>
</feature>
<dbReference type="InterPro" id="IPR000547">
    <property type="entry name" value="Clathrin_H-chain/VPS_repeat"/>
</dbReference>
<dbReference type="InterPro" id="IPR011990">
    <property type="entry name" value="TPR-like_helical_dom_sf"/>
</dbReference>
<dbReference type="InterPro" id="IPR015943">
    <property type="entry name" value="WD40/YVTN_repeat-like_dom_sf"/>
</dbReference>
<sequence length="1330" mass="145100">MTESPPQLGDNETHNEGPEPKPNTEVAPDRGTGVTRPDLRTRARGLSGNGERGSNATEQVGGDYSDDDDDDDDDGEEEDEDEEDDEPKLKYARLTPHLGPVYKNGDATSAFRVAGDKMIIGTHNGNIHVVQLPGFQTLRVYHAHSASVTSISISPFPPPLPGFGSGTAARSVPNTPLRPTTASTENHASPAAASRRPRELQPVPNTPSNNIYIATSSMDGNICVQSLVDIKDVQLRNFARPVQAVALSPDYKSDRMYLSGGLSGQLILTVGAPNGRSTATTTGAAAQAAGWLGSMVGAGSGKDTILHSGEGTINTIKWSLSGKYAVWLNEHGIKIMRTKLHLDAADAEDAWKRIGHIDRPQTDEWDTMVSVWKGRVEWIDEQSVEPDEAGGEHQESPLSPAAESLKQLKDNRKIERLLVGWGGTIWIIHVHPGGVGIGKNAGERSAGRAEIVKILRMDCIISGISLYTQNLLLVLAYCLPDREDDDEDDETTMGHKRALSHGSTASRPSGGIPRRQNNPPPELRLIDLSSQAEVDKDSLSVSRFERLSSHDYHLAVLPAQSVAAVAASRGALETLAGLGTDVLNAALNPLSLFNSAASIRSKDSDGTSGSKVSAAGVGPRSGRSSVHPHLVKPGVKIFIHSPYDCILATRRDLGDHLAWLLERQQYQPAWELVDHHPEIMSPSDATPTSPQHTQSTDDFYEETASVTDGMRIFHSSAEKEKRRIGELWIQDLIEASDWTQAGRVCGRVLGTPDRWEKWVWTFAGASKFDEIVNYIPTERTRPPMPGTLYEVVLGHYLQTSKLRFRELLERWPPDLYDVTTITTALEDQLKFRDVREDSVEDGEVGKDWRVVMESLAKLHEANGRNREALKCHIKLQDADSAMRLIKDGHLADAVIDDIPSFIGLRVRQQQISKMAPAELEEATAEAIALLVDEAQHGLVKPDVVIAQLQAKGLDLYTFFYLRGLWRGDGMHEHAGESRARLVTDSQSLVDQFADLAVRLFAFYDQPLLMDFLKTSTAYAFEKAAQECEHHNYIPELVYLYSKTGQTKRALYLIIDRLGDVGRAIAFAKDQDDPDLWDDLLEYSMDKPRFIRALLEQVGTAVNPVALVRRIPEGLEIDGLREGLKHIMKEHEIQWSICEGVARVLRSEVALAQGLLRSGQRRGVRFEVVVKGAGAAAAAAVEEEEGGEKEEEEEEEEEAQRAGAGENGVAAAAAAAAAAVGGGDGDVARKLRQPAAGAARKWSAGHCAACLAPFVEWEAETLVGFACGHVFHLAHLLEALHPGEEVDEVVLHGLAEQRSSHLIGAKVTHARLLRERIAGGCPVCVGAEEAE</sequence>
<organism evidence="6 7">
    <name type="scientific">Trichocladium antarcticum</name>
    <dbReference type="NCBI Taxonomy" id="1450529"/>
    <lineage>
        <taxon>Eukaryota</taxon>
        <taxon>Fungi</taxon>
        <taxon>Dikarya</taxon>
        <taxon>Ascomycota</taxon>
        <taxon>Pezizomycotina</taxon>
        <taxon>Sordariomycetes</taxon>
        <taxon>Sordariomycetidae</taxon>
        <taxon>Sordariales</taxon>
        <taxon>Chaetomiaceae</taxon>
        <taxon>Trichocladium</taxon>
    </lineage>
</organism>
<dbReference type="Gene3D" id="2.130.10.10">
    <property type="entry name" value="YVTN repeat-like/Quinoprotein amine dehydrogenase"/>
    <property type="match status" value="1"/>
</dbReference>
<dbReference type="PROSITE" id="PS50236">
    <property type="entry name" value="CHCR"/>
    <property type="match status" value="1"/>
</dbReference>
<dbReference type="SMART" id="SM00299">
    <property type="entry name" value="CLH"/>
    <property type="match status" value="1"/>
</dbReference>
<dbReference type="Pfam" id="PF23556">
    <property type="entry name" value="TPR_Vps41"/>
    <property type="match status" value="1"/>
</dbReference>
<gene>
    <name evidence="6" type="ORF">BT67DRAFT_90195</name>
</gene>
<feature type="compositionally biased region" description="Acidic residues" evidence="4">
    <location>
        <begin position="64"/>
        <end position="86"/>
    </location>
</feature>
<dbReference type="PANTHER" id="PTHR12616">
    <property type="entry name" value="VACUOLAR PROTEIN SORTING VPS41"/>
    <property type="match status" value="1"/>
</dbReference>
<protein>
    <recommendedName>
        <fullName evidence="5">Vps41 beta-propeller domain-containing protein</fullName>
    </recommendedName>
</protein>
<feature type="compositionally biased region" description="Acidic residues" evidence="4">
    <location>
        <begin position="1180"/>
        <end position="1197"/>
    </location>
</feature>
<feature type="compositionally biased region" description="Polar residues" evidence="4">
    <location>
        <begin position="172"/>
        <end position="187"/>
    </location>
</feature>
<feature type="region of interest" description="Disordered" evidence="4">
    <location>
        <begin position="484"/>
        <end position="522"/>
    </location>
</feature>
<comment type="caution">
    <text evidence="6">The sequence shown here is derived from an EMBL/GenBank/DDBJ whole genome shotgun (WGS) entry which is preliminary data.</text>
</comment>
<evidence type="ECO:0000313" key="7">
    <source>
        <dbReference type="Proteomes" id="UP001304895"/>
    </source>
</evidence>
<reference evidence="6" key="1">
    <citation type="journal article" date="2023" name="Mol. Phylogenet. Evol.">
        <title>Genome-scale phylogeny and comparative genomics of the fungal order Sordariales.</title>
        <authorList>
            <person name="Hensen N."/>
            <person name="Bonometti L."/>
            <person name="Westerberg I."/>
            <person name="Brannstrom I.O."/>
            <person name="Guillou S."/>
            <person name="Cros-Aarteil S."/>
            <person name="Calhoun S."/>
            <person name="Haridas S."/>
            <person name="Kuo A."/>
            <person name="Mondo S."/>
            <person name="Pangilinan J."/>
            <person name="Riley R."/>
            <person name="LaButti K."/>
            <person name="Andreopoulos B."/>
            <person name="Lipzen A."/>
            <person name="Chen C."/>
            <person name="Yan M."/>
            <person name="Daum C."/>
            <person name="Ng V."/>
            <person name="Clum A."/>
            <person name="Steindorff A."/>
            <person name="Ohm R.A."/>
            <person name="Martin F."/>
            <person name="Silar P."/>
            <person name="Natvig D.O."/>
            <person name="Lalanne C."/>
            <person name="Gautier V."/>
            <person name="Ament-Velasquez S.L."/>
            <person name="Kruys A."/>
            <person name="Hutchinson M.I."/>
            <person name="Powell A.J."/>
            <person name="Barry K."/>
            <person name="Miller A.N."/>
            <person name="Grigoriev I.V."/>
            <person name="Debuchy R."/>
            <person name="Gladieux P."/>
            <person name="Hiltunen Thoren M."/>
            <person name="Johannesson H."/>
        </authorList>
    </citation>
    <scope>NUCLEOTIDE SEQUENCE</scope>
    <source>
        <strain evidence="6">CBS 123565</strain>
    </source>
</reference>
<feature type="region of interest" description="Disordered" evidence="4">
    <location>
        <begin position="1178"/>
        <end position="1205"/>
    </location>
</feature>
<feature type="domain" description="Vps41 beta-propeller" evidence="5">
    <location>
        <begin position="211"/>
        <end position="340"/>
    </location>
</feature>